<reference evidence="3" key="1">
    <citation type="submission" date="2017-02" db="EMBL/GenBank/DDBJ databases">
        <authorList>
            <person name="Varghese N."/>
            <person name="Submissions S."/>
        </authorList>
    </citation>
    <scope>NUCLEOTIDE SEQUENCE [LARGE SCALE GENOMIC DNA]</scope>
    <source>
        <strain evidence="3">DSM 23405</strain>
    </source>
</reference>
<keyword evidence="3" id="KW-1185">Reference proteome</keyword>
<evidence type="ECO:0000313" key="2">
    <source>
        <dbReference type="EMBL" id="SKB85368.1"/>
    </source>
</evidence>
<dbReference type="InterPro" id="IPR017853">
    <property type="entry name" value="GH"/>
</dbReference>
<feature type="chain" id="PRO_5013160152" description="Alpha-L-arabinofuranosidase" evidence="1">
    <location>
        <begin position="26"/>
        <end position="479"/>
    </location>
</feature>
<keyword evidence="1" id="KW-0732">Signal</keyword>
<protein>
    <recommendedName>
        <fullName evidence="4">Alpha-L-arabinofuranosidase</fullName>
    </recommendedName>
</protein>
<evidence type="ECO:0008006" key="4">
    <source>
        <dbReference type="Google" id="ProtNLM"/>
    </source>
</evidence>
<dbReference type="STRING" id="241145.SAMN05660776_0108"/>
<dbReference type="RefSeq" id="WP_079722102.1">
    <property type="nucleotide sequence ID" value="NZ_FUYY01000012.1"/>
</dbReference>
<dbReference type="OrthoDB" id="1196663at2"/>
<dbReference type="AlphaFoldDB" id="A0A1T5END8"/>
<evidence type="ECO:0000313" key="3">
    <source>
        <dbReference type="Proteomes" id="UP000190230"/>
    </source>
</evidence>
<dbReference type="Gene3D" id="3.20.20.80">
    <property type="entry name" value="Glycosidases"/>
    <property type="match status" value="1"/>
</dbReference>
<proteinExistence type="predicted"/>
<dbReference type="SUPFAM" id="SSF51445">
    <property type="entry name" value="(Trans)glycosidases"/>
    <property type="match status" value="1"/>
</dbReference>
<dbReference type="PROSITE" id="PS51257">
    <property type="entry name" value="PROKAR_LIPOPROTEIN"/>
    <property type="match status" value="1"/>
</dbReference>
<organism evidence="2 3">
    <name type="scientific">Salegentibacter holothuriorum</name>
    <dbReference type="NCBI Taxonomy" id="241145"/>
    <lineage>
        <taxon>Bacteria</taxon>
        <taxon>Pseudomonadati</taxon>
        <taxon>Bacteroidota</taxon>
        <taxon>Flavobacteriia</taxon>
        <taxon>Flavobacteriales</taxon>
        <taxon>Flavobacteriaceae</taxon>
        <taxon>Salegentibacter</taxon>
    </lineage>
</organism>
<feature type="signal peptide" evidence="1">
    <location>
        <begin position="1"/>
        <end position="25"/>
    </location>
</feature>
<dbReference type="Proteomes" id="UP000190230">
    <property type="component" value="Unassembled WGS sequence"/>
</dbReference>
<accession>A0A1T5END8</accession>
<dbReference type="EMBL" id="FUYY01000012">
    <property type="protein sequence ID" value="SKB85368.1"/>
    <property type="molecule type" value="Genomic_DNA"/>
</dbReference>
<sequence length="479" mass="53917">MKDLRIKIISALALLMISFSCSPDATDPMDPKYGIPEEEAEEEVEEGNEFTGDTFSINVSNRKEINPLIFGLNNDWRQIPSTRFTAFSQEYKNLGGTLLRFPGGWESEFYDWETNTTPTWDNKPEEPGADINTIKSNIENYSIVLPTAIAMNHELNSASFNEALIELEETAKTAITMAGVNEIGIVEIGNEWWLQYAGGVSRADKLTKYTTVAMNIAEYISEEFPERNFKLLINGDYTKPSEFADMKEQFTKAYEEIDGVALHTYVGYQTDTHNMEDLQQRIGESADNFNPEKNYIYLSEWMPSRDYNEKRLYMEAANIIPDIFQIYAMAGTDAAAFWPPVNSSIPGVGVFNWNFSKTFPVGQIFSDLSNSFTGEVVSTSDGNFQITAALQDDQTLVVYVPGKDRDATDIKLVIEEFNVESIEVAEKFVPDDYTETAKAAPYKIETASASIDSENKVQFMINEEGSYQIIKLVLKGSIN</sequence>
<evidence type="ECO:0000256" key="1">
    <source>
        <dbReference type="SAM" id="SignalP"/>
    </source>
</evidence>
<gene>
    <name evidence="2" type="ORF">SAMN05660776_0108</name>
</gene>
<name>A0A1T5END8_9FLAO</name>